<dbReference type="WBParaSite" id="SVE_1798500.1">
    <property type="protein sequence ID" value="SVE_1798500.1"/>
    <property type="gene ID" value="SVE_1798500"/>
</dbReference>
<name>A0A0K0FZV5_STRVS</name>
<dbReference type="GO" id="GO:0097629">
    <property type="term" value="C:extrinsic component of omegasome membrane"/>
    <property type="evidence" value="ECO:0007669"/>
    <property type="project" value="TreeGrafter"/>
</dbReference>
<dbReference type="AlphaFoldDB" id="A0A0K0FZV5"/>
<proteinExistence type="predicted"/>
<protein>
    <submittedName>
        <fullName evidence="2">Autophagy-related protein 14</fullName>
    </submittedName>
</protein>
<dbReference type="GO" id="GO:0035014">
    <property type="term" value="F:phosphatidylinositol 3-kinase regulator activity"/>
    <property type="evidence" value="ECO:0007669"/>
    <property type="project" value="TreeGrafter"/>
</dbReference>
<keyword evidence="1" id="KW-1185">Reference proteome</keyword>
<dbReference type="GO" id="GO:0000423">
    <property type="term" value="P:mitophagy"/>
    <property type="evidence" value="ECO:0007669"/>
    <property type="project" value="TreeGrafter"/>
</dbReference>
<reference evidence="1" key="1">
    <citation type="submission" date="2014-07" db="EMBL/GenBank/DDBJ databases">
        <authorList>
            <person name="Martin A.A"/>
            <person name="De Silva N."/>
        </authorList>
    </citation>
    <scope>NUCLEOTIDE SEQUENCE</scope>
</reference>
<sequence length="436" mass="51051">MEDSLSNDLFSNTSETKFYFRDLKNLYNKNSTTLGIMENSCFNDDEICGVIQRKDLVKNIDEIKCKEKFQIVKPKTTCIGCEKHAELYCWTCQYNSYEPLINLYNKTLKENETLQEELSSKIKKRMEIGSKISSTEINISDIEKKIKEKKYSIYLLGKRKKQLEYSVEGRSKRIKDLKEKNNYANDYKLLLIKKVNKHEKQFNNSSKNISRRKCERIICLLSNIIPITKIQRYIESPVRSDSVVKMIKEAANDIIPLDYRALLSSSEKVAYDIYQVCGCEIPELDKYKNLKQQINNGIYSMNIEYKKQLAALNFLVLITETLVPLLNVILPFQFTLKTVMDCDSWDLEHFEGTWIKLNFVITLICLQASMPQEKIHFLKPMKNLVELKVYCNDCIKNGNLVLYPQAFSGKLKEKYCELFGENKKYTEEFADDWDLI</sequence>
<dbReference type="GO" id="GO:0043495">
    <property type="term" value="F:protein-membrane adaptor activity"/>
    <property type="evidence" value="ECO:0007669"/>
    <property type="project" value="TreeGrafter"/>
</dbReference>
<dbReference type="PANTHER" id="PTHR13664:SF0">
    <property type="entry name" value="BECLIN 1-ASSOCIATED AUTOPHAGY-RELATED KEY REGULATOR"/>
    <property type="match status" value="1"/>
</dbReference>
<evidence type="ECO:0000313" key="2">
    <source>
        <dbReference type="WBParaSite" id="SVE_1798500.1"/>
    </source>
</evidence>
<dbReference type="GO" id="GO:0005776">
    <property type="term" value="C:autophagosome"/>
    <property type="evidence" value="ECO:0007669"/>
    <property type="project" value="TreeGrafter"/>
</dbReference>
<dbReference type="Proteomes" id="UP000035680">
    <property type="component" value="Unassembled WGS sequence"/>
</dbReference>
<organism evidence="1 2">
    <name type="scientific">Strongyloides venezuelensis</name>
    <name type="common">Threadworm</name>
    <dbReference type="NCBI Taxonomy" id="75913"/>
    <lineage>
        <taxon>Eukaryota</taxon>
        <taxon>Metazoa</taxon>
        <taxon>Ecdysozoa</taxon>
        <taxon>Nematoda</taxon>
        <taxon>Chromadorea</taxon>
        <taxon>Rhabditida</taxon>
        <taxon>Tylenchina</taxon>
        <taxon>Panagrolaimomorpha</taxon>
        <taxon>Strongyloidoidea</taxon>
        <taxon>Strongyloididae</taxon>
        <taxon>Strongyloides</taxon>
    </lineage>
</organism>
<dbReference type="PANTHER" id="PTHR13664">
    <property type="entry name" value="BECLIN 1-ASSOCIATED AUTOPHAGY-RELATED KEY REGULATOR"/>
    <property type="match status" value="1"/>
</dbReference>
<reference evidence="2" key="2">
    <citation type="submission" date="2015-08" db="UniProtKB">
        <authorList>
            <consortium name="WormBaseParasite"/>
        </authorList>
    </citation>
    <scope>IDENTIFICATION</scope>
</reference>
<dbReference type="GO" id="GO:0000045">
    <property type="term" value="P:autophagosome assembly"/>
    <property type="evidence" value="ECO:0007669"/>
    <property type="project" value="TreeGrafter"/>
</dbReference>
<dbReference type="GO" id="GO:0035032">
    <property type="term" value="C:phosphatidylinositol 3-kinase complex, class III"/>
    <property type="evidence" value="ECO:0007669"/>
    <property type="project" value="TreeGrafter"/>
</dbReference>
<dbReference type="STRING" id="75913.A0A0K0FZV5"/>
<dbReference type="GO" id="GO:0097632">
    <property type="term" value="C:extrinsic component of phagophore assembly site membrane"/>
    <property type="evidence" value="ECO:0007669"/>
    <property type="project" value="TreeGrafter"/>
</dbReference>
<dbReference type="GO" id="GO:0009267">
    <property type="term" value="P:cellular response to starvation"/>
    <property type="evidence" value="ECO:0007669"/>
    <property type="project" value="TreeGrafter"/>
</dbReference>
<dbReference type="GO" id="GO:0016240">
    <property type="term" value="P:autophagosome membrane docking"/>
    <property type="evidence" value="ECO:0007669"/>
    <property type="project" value="TreeGrafter"/>
</dbReference>
<accession>A0A0K0FZV5</accession>
<evidence type="ECO:0000313" key="1">
    <source>
        <dbReference type="Proteomes" id="UP000035680"/>
    </source>
</evidence>